<dbReference type="Proteomes" id="UP000441162">
    <property type="component" value="Unassembled WGS sequence"/>
</dbReference>
<reference evidence="6 7" key="2">
    <citation type="journal article" date="2019" name="Nat. Microbiol.">
        <title>Genomic variation and strain-specific functional adaptation in the human gut microbiome during early life.</title>
        <authorList>
            <person name="Vatanen T."/>
            <person name="Plichta D.R."/>
            <person name="Somani J."/>
            <person name="Munch P.C."/>
            <person name="Arthur T.D."/>
            <person name="Hall A.B."/>
            <person name="Rudolf S."/>
            <person name="Oakeley E.J."/>
            <person name="Ke X."/>
            <person name="Young R.A."/>
            <person name="Haiser H.J."/>
            <person name="Kolde R."/>
            <person name="Yassour M."/>
            <person name="Luopajarvi K."/>
            <person name="Siljander H."/>
            <person name="Virtanen S.M."/>
            <person name="Ilonen J."/>
            <person name="Uibo R."/>
            <person name="Tillmann V."/>
            <person name="Mokurov S."/>
            <person name="Dorshakova N."/>
            <person name="Porter J.A."/>
            <person name="McHardy A.C."/>
            <person name="Lahdesmaki H."/>
            <person name="Vlamakis H."/>
            <person name="Huttenhower C."/>
            <person name="Knip M."/>
            <person name="Xavier R.J."/>
        </authorList>
    </citation>
    <scope>NUCLEOTIDE SEQUENCE [LARGE SCALE GENOMIC DNA]</scope>
    <source>
        <strain evidence="6 7">RJX1052</strain>
    </source>
</reference>
<evidence type="ECO:0000313" key="5">
    <source>
        <dbReference type="EMBL" id="MDU0270788.1"/>
    </source>
</evidence>
<dbReference type="RefSeq" id="WP_032941054.1">
    <property type="nucleotide sequence ID" value="NZ_BAABYF010000004.1"/>
</dbReference>
<proteinExistence type="predicted"/>
<name>A0A0K2HI23_9BACT</name>
<dbReference type="Proteomes" id="UP000481700">
    <property type="component" value="Unassembled WGS sequence"/>
</dbReference>
<dbReference type="EMBL" id="VVYY01000003">
    <property type="protein sequence ID" value="KAA5399936.1"/>
    <property type="molecule type" value="Genomic_DNA"/>
</dbReference>
<evidence type="ECO:0000313" key="2">
    <source>
        <dbReference type="EMBL" id="KAA5399936.1"/>
    </source>
</evidence>
<dbReference type="EMBL" id="JAHOAX010000013">
    <property type="protein sequence ID" value="MBV3124289.1"/>
    <property type="molecule type" value="Genomic_DNA"/>
</dbReference>
<dbReference type="EMBL" id="VVZV01000007">
    <property type="protein sequence ID" value="KAA5321302.1"/>
    <property type="molecule type" value="Genomic_DNA"/>
</dbReference>
<evidence type="ECO:0000313" key="8">
    <source>
        <dbReference type="Proteomes" id="UP000441162"/>
    </source>
</evidence>
<comment type="caution">
    <text evidence="4">The sequence shown here is derived from an EMBL/GenBank/DDBJ whole genome shotgun (WGS) entry which is preliminary data.</text>
</comment>
<evidence type="ECO:0000313" key="3">
    <source>
        <dbReference type="EMBL" id="KAA5406880.1"/>
    </source>
</evidence>
<dbReference type="Proteomes" id="UP000777173">
    <property type="component" value="Unassembled WGS sequence"/>
</dbReference>
<dbReference type="Proteomes" id="UP000294834">
    <property type="component" value="Unassembled WGS sequence"/>
</dbReference>
<dbReference type="KEGG" id="bdh:GV66_09735"/>
<dbReference type="EMBL" id="SLTX01000001">
    <property type="protein sequence ID" value="TDB06477.1"/>
    <property type="molecule type" value="Genomic_DNA"/>
</dbReference>
<sequence>MYDKIKLMLYDLPTGYNWQTVLQRTVDYFANGTGGKGYWLGRRVIVIDTYVSFEGMSMKT</sequence>
<evidence type="ECO:0000313" key="4">
    <source>
        <dbReference type="EMBL" id="MBV3124289.1"/>
    </source>
</evidence>
<dbReference type="AlphaFoldDB" id="A0A0K2HI23"/>
<evidence type="ECO:0000313" key="7">
    <source>
        <dbReference type="Proteomes" id="UP000294834"/>
    </source>
</evidence>
<evidence type="ECO:0000313" key="11">
    <source>
        <dbReference type="Proteomes" id="UP000777173"/>
    </source>
</evidence>
<gene>
    <name evidence="6" type="ORF">E1J06_03130</name>
    <name evidence="3" type="ORF">F2Y51_05200</name>
    <name evidence="2" type="ORF">F2Y58_04580</name>
    <name evidence="1" type="ORF">F2Z07_07345</name>
    <name evidence="4" type="ORF">KSU80_14035</name>
    <name evidence="5" type="ORF">RVH45_13030</name>
</gene>
<dbReference type="Proteomes" id="UP001181086">
    <property type="component" value="Unassembled WGS sequence"/>
</dbReference>
<accession>A0A0K2HI23</accession>
<organism evidence="4 11">
    <name type="scientific">Phocaeicola dorei</name>
    <dbReference type="NCBI Taxonomy" id="357276"/>
    <lineage>
        <taxon>Bacteria</taxon>
        <taxon>Pseudomonadati</taxon>
        <taxon>Bacteroidota</taxon>
        <taxon>Bacteroidia</taxon>
        <taxon>Bacteroidales</taxon>
        <taxon>Bacteroidaceae</taxon>
        <taxon>Phocaeicola</taxon>
    </lineage>
</organism>
<reference evidence="8 9" key="1">
    <citation type="journal article" date="2019" name="Nat. Med.">
        <title>A library of human gut bacterial isolates paired with longitudinal multiomics data enables mechanistic microbiome research.</title>
        <authorList>
            <person name="Poyet M."/>
            <person name="Groussin M."/>
            <person name="Gibbons S.M."/>
            <person name="Avila-Pacheco J."/>
            <person name="Jiang X."/>
            <person name="Kearney S.M."/>
            <person name="Perrotta A.R."/>
            <person name="Berdy B."/>
            <person name="Zhao S."/>
            <person name="Lieberman T.D."/>
            <person name="Swanson P.K."/>
            <person name="Smith M."/>
            <person name="Roesemann S."/>
            <person name="Alexander J.E."/>
            <person name="Rich S.A."/>
            <person name="Livny J."/>
            <person name="Vlamakis H."/>
            <person name="Clish C."/>
            <person name="Bullock K."/>
            <person name="Deik A."/>
            <person name="Scott J."/>
            <person name="Pierce K.A."/>
            <person name="Xavier R.J."/>
            <person name="Alm E.J."/>
        </authorList>
    </citation>
    <scope>NUCLEOTIDE SEQUENCE [LARGE SCALE GENOMIC DNA]</scope>
    <source>
        <strain evidence="2 9">BIOML-A1</strain>
        <strain evidence="1 10">BIOML-A25</strain>
        <strain evidence="3 8">BIOML-A4</strain>
    </source>
</reference>
<dbReference type="EMBL" id="JAWDEV010000010">
    <property type="protein sequence ID" value="MDU0270788.1"/>
    <property type="molecule type" value="Genomic_DNA"/>
</dbReference>
<dbReference type="EMBL" id="VVZA01000003">
    <property type="protein sequence ID" value="KAA5406880.1"/>
    <property type="molecule type" value="Genomic_DNA"/>
</dbReference>
<evidence type="ECO:0000313" key="10">
    <source>
        <dbReference type="Proteomes" id="UP000481700"/>
    </source>
</evidence>
<evidence type="ECO:0000313" key="6">
    <source>
        <dbReference type="EMBL" id="TDB06477.1"/>
    </source>
</evidence>
<reference evidence="5" key="4">
    <citation type="submission" date="2023-10" db="EMBL/GenBank/DDBJ databases">
        <title>Genome of Potential pathogenic bacteria in Crohn's disease.</title>
        <authorList>
            <person name="Rodriguez-Palacios A."/>
        </authorList>
    </citation>
    <scope>NUCLEOTIDE SEQUENCE</scope>
    <source>
        <strain evidence="5">CavFT-hAR62</strain>
    </source>
</reference>
<protein>
    <submittedName>
        <fullName evidence="4">Uncharacterized protein</fullName>
    </submittedName>
</protein>
<dbReference type="Proteomes" id="UP000481616">
    <property type="component" value="Unassembled WGS sequence"/>
</dbReference>
<evidence type="ECO:0000313" key="9">
    <source>
        <dbReference type="Proteomes" id="UP000481616"/>
    </source>
</evidence>
<evidence type="ECO:0000313" key="1">
    <source>
        <dbReference type="EMBL" id="KAA5321302.1"/>
    </source>
</evidence>
<reference evidence="4" key="3">
    <citation type="submission" date="2021-06" db="EMBL/GenBank/DDBJ databases">
        <title>Collection of gut derived symbiotic bacterial strains cultured from healthy donors.</title>
        <authorList>
            <person name="Lin H."/>
            <person name="Littmann E."/>
            <person name="Pamer E.G."/>
        </authorList>
    </citation>
    <scope>NUCLEOTIDE SEQUENCE</scope>
    <source>
        <strain evidence="4">MSK.5.10</strain>
    </source>
</reference>